<evidence type="ECO:0000313" key="2">
    <source>
        <dbReference type="Proteomes" id="UP000248066"/>
    </source>
</evidence>
<reference evidence="1 2" key="1">
    <citation type="submission" date="2017-10" db="EMBL/GenBank/DDBJ databases">
        <title>Bacillus sp. nov., a halophilic bacterium isolated from a Yangshapao Lake.</title>
        <authorList>
            <person name="Wang H."/>
        </authorList>
    </citation>
    <scope>NUCLEOTIDE SEQUENCE [LARGE SCALE GENOMIC DNA]</scope>
    <source>
        <strain evidence="1 2">YSP-3</strain>
    </source>
</reference>
<gene>
    <name evidence="1" type="ORF">CR205_03490</name>
</gene>
<dbReference type="InterPro" id="IPR026838">
    <property type="entry name" value="YheC/D"/>
</dbReference>
<proteinExistence type="predicted"/>
<name>A0A2W0HLC7_9BACI</name>
<sequence>MVKGKLKKYRAMKKRKALHPYLPPTGRLEYKRFSRMLNCYKGVVLKPTIGTGGEGVVMVTRLGNGQYELHSKNRRVTVKGKKHAYRYFKTHQKLPGKQYLVQRKIDLITVKGRPVDFRVMVQRLPGGPWTVTALAGKLAARGFAITNMASKILTFKEAIHYSNSNLKDEQGDLLEEYLRNLAIETAIALEAVYLSHRRYGVDIAIDQLGRLWIIEANLYGSPAIFHALGDTEMLSAMDAMEKYQ</sequence>
<dbReference type="Pfam" id="PF14398">
    <property type="entry name" value="ATPgrasp_YheCD"/>
    <property type="match status" value="1"/>
</dbReference>
<dbReference type="Gene3D" id="3.30.470.20">
    <property type="entry name" value="ATP-grasp fold, B domain"/>
    <property type="match status" value="1"/>
</dbReference>
<dbReference type="OrthoDB" id="7869153at2"/>
<keyword evidence="2" id="KW-1185">Reference proteome</keyword>
<protein>
    <recommendedName>
        <fullName evidence="3">ATP-grasp domain-containing protein</fullName>
    </recommendedName>
</protein>
<organism evidence="1 2">
    <name type="scientific">Alteribacter lacisalsi</name>
    <dbReference type="NCBI Taxonomy" id="2045244"/>
    <lineage>
        <taxon>Bacteria</taxon>
        <taxon>Bacillati</taxon>
        <taxon>Bacillota</taxon>
        <taxon>Bacilli</taxon>
        <taxon>Bacillales</taxon>
        <taxon>Bacillaceae</taxon>
        <taxon>Alteribacter</taxon>
    </lineage>
</organism>
<comment type="caution">
    <text evidence="1">The sequence shown here is derived from an EMBL/GenBank/DDBJ whole genome shotgun (WGS) entry which is preliminary data.</text>
</comment>
<dbReference type="AlphaFoldDB" id="A0A2W0HLC7"/>
<accession>A0A2W0HLC7</accession>
<dbReference type="RefSeq" id="WP_110516975.1">
    <property type="nucleotide sequence ID" value="NZ_PDOF01000001.1"/>
</dbReference>
<evidence type="ECO:0000313" key="1">
    <source>
        <dbReference type="EMBL" id="PYZ97669.1"/>
    </source>
</evidence>
<dbReference type="Proteomes" id="UP000248066">
    <property type="component" value="Unassembled WGS sequence"/>
</dbReference>
<evidence type="ECO:0008006" key="3">
    <source>
        <dbReference type="Google" id="ProtNLM"/>
    </source>
</evidence>
<dbReference type="SUPFAM" id="SSF56059">
    <property type="entry name" value="Glutathione synthetase ATP-binding domain-like"/>
    <property type="match status" value="1"/>
</dbReference>
<dbReference type="EMBL" id="PDOF01000001">
    <property type="protein sequence ID" value="PYZ97669.1"/>
    <property type="molecule type" value="Genomic_DNA"/>
</dbReference>